<keyword evidence="6 11" id="KW-0464">Manganese</keyword>
<evidence type="ECO:0000256" key="1">
    <source>
        <dbReference type="ARBA" id="ARBA00001911"/>
    </source>
</evidence>
<dbReference type="Gene3D" id="3.90.1820.10">
    <property type="entry name" value="AglA-like glucosidase"/>
    <property type="match status" value="1"/>
</dbReference>
<dbReference type="GO" id="GO:0005975">
    <property type="term" value="P:carbohydrate metabolic process"/>
    <property type="evidence" value="ECO:0007669"/>
    <property type="project" value="InterPro"/>
</dbReference>
<keyword evidence="11" id="KW-0408">Iron</keyword>
<evidence type="ECO:0000256" key="3">
    <source>
        <dbReference type="ARBA" id="ARBA00022723"/>
    </source>
</evidence>
<keyword evidence="8 13" id="KW-0326">Glycosidase</keyword>
<dbReference type="InterPro" id="IPR015955">
    <property type="entry name" value="Lactate_DH/Glyco_Ohase_4_C"/>
</dbReference>
<feature type="site" description="Increases basicity of active site Tyr" evidence="12">
    <location>
        <position position="112"/>
    </location>
</feature>
<dbReference type="EC" id="3.2.1.86" evidence="9"/>
<sequence>MSQKLKVVTIGGGSSYTPELLEGFLKRYHELPVSELWLVDVEEGQEKLDIIHALCQRMVEKAGVPMKVYKTLDRRAALQGADFVTTQLRVGQLKAREKDERIPLSHGYLGQETNGAGGLFKGLRTIPVIFDIVKDVQEICPDAWIINFTNPAGMVTEAVYRHTNFKRFIGVCNIPIGMKMFITDVLQLSPSDELNIDLFGLNHLVFVRDVLVNGRLALQ</sequence>
<dbReference type="PANTHER" id="PTHR32092">
    <property type="entry name" value="6-PHOSPHO-BETA-GLUCOSIDASE-RELATED"/>
    <property type="match status" value="1"/>
</dbReference>
<evidence type="ECO:0000256" key="8">
    <source>
        <dbReference type="ARBA" id="ARBA00023295"/>
    </source>
</evidence>
<gene>
    <name evidence="13" type="primary">chbF_6</name>
    <name evidence="13" type="ORF">NCTC9617_01251</name>
</gene>
<dbReference type="PROSITE" id="PS01324">
    <property type="entry name" value="GLYCOSYL_HYDROL_F4"/>
    <property type="match status" value="1"/>
</dbReference>
<evidence type="ECO:0000256" key="2">
    <source>
        <dbReference type="ARBA" id="ARBA00010141"/>
    </source>
</evidence>
<dbReference type="GO" id="GO:0046872">
    <property type="term" value="F:metal ion binding"/>
    <property type="evidence" value="ECO:0007669"/>
    <property type="project" value="UniProtKB-KW"/>
</dbReference>
<feature type="binding site" evidence="11">
    <location>
        <position position="172"/>
    </location>
    <ligand>
        <name>Mn(2+)</name>
        <dbReference type="ChEBI" id="CHEBI:29035"/>
    </ligand>
</feature>
<evidence type="ECO:0000256" key="9">
    <source>
        <dbReference type="ARBA" id="ARBA00066487"/>
    </source>
</evidence>
<dbReference type="AlphaFoldDB" id="A0A378F3T5"/>
<evidence type="ECO:0000256" key="5">
    <source>
        <dbReference type="ARBA" id="ARBA00023027"/>
    </source>
</evidence>
<keyword evidence="7" id="KW-0119">Carbohydrate metabolism</keyword>
<feature type="binding site" evidence="10">
    <location>
        <position position="96"/>
    </location>
    <ligand>
        <name>substrate</name>
    </ligand>
</feature>
<dbReference type="PRINTS" id="PR00732">
    <property type="entry name" value="GLHYDRLASE4"/>
</dbReference>
<dbReference type="Proteomes" id="UP000255167">
    <property type="component" value="Unassembled WGS sequence"/>
</dbReference>
<evidence type="ECO:0000256" key="4">
    <source>
        <dbReference type="ARBA" id="ARBA00022801"/>
    </source>
</evidence>
<evidence type="ECO:0000256" key="6">
    <source>
        <dbReference type="ARBA" id="ARBA00023211"/>
    </source>
</evidence>
<evidence type="ECO:0000256" key="10">
    <source>
        <dbReference type="PIRSR" id="PIRSR601088-2"/>
    </source>
</evidence>
<feature type="binding site" evidence="10">
    <location>
        <position position="150"/>
    </location>
    <ligand>
        <name>substrate</name>
    </ligand>
</feature>
<dbReference type="InterPro" id="IPR053715">
    <property type="entry name" value="GH4_Enzyme_sf"/>
</dbReference>
<accession>A0A378F3T5</accession>
<keyword evidence="3 11" id="KW-0479">Metal-binding</keyword>
<name>A0A378F3T5_KLEPN</name>
<dbReference type="InterPro" id="IPR001088">
    <property type="entry name" value="Glyco_hydro_4"/>
</dbReference>
<organism evidence="13 14">
    <name type="scientific">Klebsiella pneumoniae</name>
    <dbReference type="NCBI Taxonomy" id="573"/>
    <lineage>
        <taxon>Bacteria</taxon>
        <taxon>Pseudomonadati</taxon>
        <taxon>Pseudomonadota</taxon>
        <taxon>Gammaproteobacteria</taxon>
        <taxon>Enterobacterales</taxon>
        <taxon>Enterobacteriaceae</taxon>
        <taxon>Klebsiella/Raoultella group</taxon>
        <taxon>Klebsiella</taxon>
        <taxon>Klebsiella pneumoniae complex</taxon>
    </lineage>
</organism>
<evidence type="ECO:0000256" key="11">
    <source>
        <dbReference type="PIRSR" id="PIRSR601088-3"/>
    </source>
</evidence>
<keyword evidence="11" id="KW-0170">Cobalt</keyword>
<keyword evidence="4 13" id="KW-0378">Hydrolase</keyword>
<dbReference type="GO" id="GO:0016616">
    <property type="term" value="F:oxidoreductase activity, acting on the CH-OH group of donors, NAD or NADP as acceptor"/>
    <property type="evidence" value="ECO:0007669"/>
    <property type="project" value="InterPro"/>
</dbReference>
<comment type="similarity">
    <text evidence="2">Belongs to the glycosyl hydrolase 4 family.</text>
</comment>
<protein>
    <recommendedName>
        <fullName evidence="9">6-phospho-beta-glucosidase</fullName>
        <ecNumber evidence="9">3.2.1.86</ecNumber>
    </recommendedName>
</protein>
<dbReference type="PANTHER" id="PTHR32092:SF5">
    <property type="entry name" value="6-PHOSPHO-BETA-GLUCOSIDASE"/>
    <property type="match status" value="1"/>
</dbReference>
<evidence type="ECO:0000313" key="13">
    <source>
        <dbReference type="EMBL" id="STW39721.1"/>
    </source>
</evidence>
<dbReference type="InterPro" id="IPR019802">
    <property type="entry name" value="GlycHydrolase_4_CS"/>
</dbReference>
<feature type="binding site" evidence="11">
    <location>
        <position position="203"/>
    </location>
    <ligand>
        <name>Mn(2+)</name>
        <dbReference type="ChEBI" id="CHEBI:29035"/>
    </ligand>
</feature>
<evidence type="ECO:0000313" key="14">
    <source>
        <dbReference type="Proteomes" id="UP000255167"/>
    </source>
</evidence>
<dbReference type="InterPro" id="IPR036291">
    <property type="entry name" value="NAD(P)-bd_dom_sf"/>
</dbReference>
<evidence type="ECO:0000256" key="7">
    <source>
        <dbReference type="ARBA" id="ARBA00023277"/>
    </source>
</evidence>
<proteinExistence type="inferred from homology"/>
<dbReference type="SUPFAM" id="SSF56327">
    <property type="entry name" value="LDH C-terminal domain-like"/>
    <property type="match status" value="1"/>
</dbReference>
<dbReference type="GO" id="GO:0008706">
    <property type="term" value="F:6-phospho-beta-glucosidase activity"/>
    <property type="evidence" value="ECO:0007669"/>
    <property type="project" value="UniProtKB-EC"/>
</dbReference>
<dbReference type="SUPFAM" id="SSF51735">
    <property type="entry name" value="NAD(P)-binding Rossmann-fold domains"/>
    <property type="match status" value="1"/>
</dbReference>
<dbReference type="Pfam" id="PF02056">
    <property type="entry name" value="Glyco_hydro_4"/>
    <property type="match status" value="1"/>
</dbReference>
<comment type="cofactor">
    <cofactor evidence="1">
        <name>NAD(+)</name>
        <dbReference type="ChEBI" id="CHEBI:57540"/>
    </cofactor>
</comment>
<reference evidence="13 14" key="1">
    <citation type="submission" date="2018-06" db="EMBL/GenBank/DDBJ databases">
        <authorList>
            <consortium name="Pathogen Informatics"/>
            <person name="Doyle S."/>
        </authorList>
    </citation>
    <scope>NUCLEOTIDE SEQUENCE [LARGE SCALE GENOMIC DNA]</scope>
    <source>
        <strain evidence="13 14">NCTC9617</strain>
    </source>
</reference>
<dbReference type="FunFam" id="3.40.50.720:FF:000163">
    <property type="entry name" value="6-phospho-beta-glucosidase"/>
    <property type="match status" value="1"/>
</dbReference>
<evidence type="ECO:0000256" key="12">
    <source>
        <dbReference type="PIRSR" id="PIRSR601088-4"/>
    </source>
</evidence>
<dbReference type="EMBL" id="UGNC01000004">
    <property type="protein sequence ID" value="STW39721.1"/>
    <property type="molecule type" value="Genomic_DNA"/>
</dbReference>
<keyword evidence="11" id="KW-0533">Nickel</keyword>
<keyword evidence="5" id="KW-0520">NAD</keyword>